<feature type="signal peptide" evidence="11">
    <location>
        <begin position="1"/>
        <end position="19"/>
    </location>
</feature>
<gene>
    <name evidence="13" type="ORF">CWI38_0536p0020</name>
</gene>
<comment type="catalytic activity">
    <reaction evidence="10">
        <text>L-seryl-[protein] + ATP = O-phospho-L-seryl-[protein] + ADP + H(+)</text>
        <dbReference type="Rhea" id="RHEA:17989"/>
        <dbReference type="Rhea" id="RHEA-COMP:9863"/>
        <dbReference type="Rhea" id="RHEA-COMP:11604"/>
        <dbReference type="ChEBI" id="CHEBI:15378"/>
        <dbReference type="ChEBI" id="CHEBI:29999"/>
        <dbReference type="ChEBI" id="CHEBI:30616"/>
        <dbReference type="ChEBI" id="CHEBI:83421"/>
        <dbReference type="ChEBI" id="CHEBI:456216"/>
        <dbReference type="EC" id="2.7.11.1"/>
    </reaction>
    <physiologicalReaction direction="left-to-right" evidence="10">
        <dbReference type="Rhea" id="RHEA:17990"/>
    </physiologicalReaction>
</comment>
<keyword evidence="3" id="KW-0808">Transferase</keyword>
<comment type="similarity">
    <text evidence="8">Belongs to the protein kinase superfamily. Ser/Thr protein kinase family. GCN2 subfamily.</text>
</comment>
<dbReference type="GO" id="GO:0005634">
    <property type="term" value="C:nucleus"/>
    <property type="evidence" value="ECO:0007669"/>
    <property type="project" value="TreeGrafter"/>
</dbReference>
<evidence type="ECO:0000256" key="9">
    <source>
        <dbReference type="ARBA" id="ARBA00048659"/>
    </source>
</evidence>
<evidence type="ECO:0000256" key="1">
    <source>
        <dbReference type="ARBA" id="ARBA00012513"/>
    </source>
</evidence>
<protein>
    <recommendedName>
        <fullName evidence="1">non-specific serine/threonine protein kinase</fullName>
        <ecNumber evidence="1">2.7.11.1</ecNumber>
    </recommendedName>
</protein>
<evidence type="ECO:0000256" key="7">
    <source>
        <dbReference type="ARBA" id="ARBA00023193"/>
    </source>
</evidence>
<dbReference type="GO" id="GO:0005737">
    <property type="term" value="C:cytoplasm"/>
    <property type="evidence" value="ECO:0007669"/>
    <property type="project" value="TreeGrafter"/>
</dbReference>
<evidence type="ECO:0000259" key="12">
    <source>
        <dbReference type="PROSITE" id="PS50011"/>
    </source>
</evidence>
<dbReference type="InterPro" id="IPR008271">
    <property type="entry name" value="Ser/Thr_kinase_AS"/>
</dbReference>
<dbReference type="PROSITE" id="PS00108">
    <property type="entry name" value="PROTEIN_KINASE_ST"/>
    <property type="match status" value="1"/>
</dbReference>
<dbReference type="PANTHER" id="PTHR11042">
    <property type="entry name" value="EUKARYOTIC TRANSLATION INITIATION FACTOR 2-ALPHA KINASE EIF2-ALPHA KINASE -RELATED"/>
    <property type="match status" value="1"/>
</dbReference>
<comment type="caution">
    <text evidence="13">The sequence shown here is derived from an EMBL/GenBank/DDBJ whole genome shotgun (WGS) entry which is preliminary data.</text>
</comment>
<evidence type="ECO:0000256" key="8">
    <source>
        <dbReference type="ARBA" id="ARBA00037982"/>
    </source>
</evidence>
<dbReference type="GO" id="GO:0004694">
    <property type="term" value="F:eukaryotic translation initiation factor 2alpha kinase activity"/>
    <property type="evidence" value="ECO:0007669"/>
    <property type="project" value="TreeGrafter"/>
</dbReference>
<dbReference type="AlphaFoldDB" id="A0A4V6MVN0"/>
<dbReference type="Gene3D" id="1.10.510.10">
    <property type="entry name" value="Transferase(Phosphotransferase) domain 1"/>
    <property type="match status" value="1"/>
</dbReference>
<keyword evidence="2" id="KW-0723">Serine/threonine-protein kinase</keyword>
<keyword evidence="7" id="KW-0652">Protein synthesis inhibitor</keyword>
<evidence type="ECO:0000256" key="10">
    <source>
        <dbReference type="ARBA" id="ARBA00048977"/>
    </source>
</evidence>
<dbReference type="PANTHER" id="PTHR11042:SF160">
    <property type="entry name" value="EUKARYOTIC TRANSLATION INITIATION FACTOR 2-ALPHA KINASE 1"/>
    <property type="match status" value="1"/>
</dbReference>
<evidence type="ECO:0000313" key="14">
    <source>
        <dbReference type="Proteomes" id="UP000292282"/>
    </source>
</evidence>
<name>A0A4V6MVN0_9MICR</name>
<dbReference type="GO" id="GO:0005524">
    <property type="term" value="F:ATP binding"/>
    <property type="evidence" value="ECO:0007669"/>
    <property type="project" value="UniProtKB-KW"/>
</dbReference>
<sequence length="523" mass="61375">MKSVGWRLFLINSVVLIHATILDRGFGSRVHQTSRNQTIANEFCTFNQTDTSETTYYYSFDRDTCMSSTSHQDSMIEETTINNSNYKESGIGSSLMCHETLLSRIDSISPIKPIAQSTPLINENKYQNSSITTNKIMVLNINQLKSYGYTEISYISHGSEGWVYKVYNRMKNETQAVKVFIGDKNLLYNVFDEMMIRKNFNHFNLLNTKLIFDQDLTFMEMDFYQFDLSNYRLSTSNFIDLNCRIILKQVIDGLYHMHLCNVIHNDIKPNNILINESLDIKITDFGIACYKDRLIFPFQNMKSFTEYKTYSPELKKSIAYTEKSDIYSFGVLIFYLYFDSLDLNTRAFDTTGDDAKNIFAACIKKNPEERMSAEQLKMHVYFDILYSDLFCFSKYKNFKFTSDTKIKIEKNEKKLTIKGENFEYKIYCCCCEETIEKYTQAIDRLDKLDTDTYPIDYVSKIRYLVVVNNKTEIIQSIIKPQLKHISNAFIFISDYQKSLKSNDIKIMMGRRTKKRKRRIKNLI</sequence>
<dbReference type="Pfam" id="PF00069">
    <property type="entry name" value="Pkinase"/>
    <property type="match status" value="1"/>
</dbReference>
<feature type="chain" id="PRO_5020773627" description="non-specific serine/threonine protein kinase" evidence="11">
    <location>
        <begin position="20"/>
        <end position="523"/>
    </location>
</feature>
<keyword evidence="6" id="KW-0067">ATP-binding</keyword>
<comment type="catalytic activity">
    <reaction evidence="9">
        <text>L-threonyl-[protein] + ATP = O-phospho-L-threonyl-[protein] + ADP + H(+)</text>
        <dbReference type="Rhea" id="RHEA:46608"/>
        <dbReference type="Rhea" id="RHEA-COMP:11060"/>
        <dbReference type="Rhea" id="RHEA-COMP:11605"/>
        <dbReference type="ChEBI" id="CHEBI:15378"/>
        <dbReference type="ChEBI" id="CHEBI:30013"/>
        <dbReference type="ChEBI" id="CHEBI:30616"/>
        <dbReference type="ChEBI" id="CHEBI:61977"/>
        <dbReference type="ChEBI" id="CHEBI:456216"/>
        <dbReference type="EC" id="2.7.11.1"/>
    </reaction>
    <physiologicalReaction direction="left-to-right" evidence="9">
        <dbReference type="Rhea" id="RHEA:46609"/>
    </physiologicalReaction>
</comment>
<proteinExistence type="inferred from homology"/>
<organism evidence="13 14">
    <name type="scientific">Hamiltosporidium tvaerminnensis</name>
    <dbReference type="NCBI Taxonomy" id="1176355"/>
    <lineage>
        <taxon>Eukaryota</taxon>
        <taxon>Fungi</taxon>
        <taxon>Fungi incertae sedis</taxon>
        <taxon>Microsporidia</taxon>
        <taxon>Dubosqiidae</taxon>
        <taxon>Hamiltosporidium</taxon>
    </lineage>
</organism>
<feature type="domain" description="Protein kinase" evidence="12">
    <location>
        <begin position="149"/>
        <end position="382"/>
    </location>
</feature>
<dbReference type="InterPro" id="IPR050339">
    <property type="entry name" value="CC_SR_Kinase"/>
</dbReference>
<accession>A0A4V6MVN0</accession>
<evidence type="ECO:0000256" key="3">
    <source>
        <dbReference type="ARBA" id="ARBA00022679"/>
    </source>
</evidence>
<evidence type="ECO:0000313" key="13">
    <source>
        <dbReference type="EMBL" id="TBU13082.1"/>
    </source>
</evidence>
<dbReference type="PROSITE" id="PS50011">
    <property type="entry name" value="PROTEIN_KINASE_DOM"/>
    <property type="match status" value="1"/>
</dbReference>
<reference evidence="13 14" key="1">
    <citation type="submission" date="2017-12" db="EMBL/GenBank/DDBJ databases">
        <authorList>
            <person name="Pombert J.-F."/>
            <person name="Haag K.L."/>
            <person name="Ebert D."/>
        </authorList>
    </citation>
    <scope>NUCLEOTIDE SEQUENCE [LARGE SCALE GENOMIC DNA]</scope>
    <source>
        <strain evidence="13">IL-G-3</strain>
    </source>
</reference>
<dbReference type="OrthoDB" id="6718656at2759"/>
<dbReference type="SMART" id="SM00220">
    <property type="entry name" value="S_TKc"/>
    <property type="match status" value="1"/>
</dbReference>
<dbReference type="CDD" id="cd00180">
    <property type="entry name" value="PKc"/>
    <property type="match status" value="1"/>
</dbReference>
<dbReference type="EMBL" id="PITK01000536">
    <property type="protein sequence ID" value="TBU13082.1"/>
    <property type="molecule type" value="Genomic_DNA"/>
</dbReference>
<dbReference type="InterPro" id="IPR000719">
    <property type="entry name" value="Prot_kinase_dom"/>
</dbReference>
<dbReference type="InterPro" id="IPR011009">
    <property type="entry name" value="Kinase-like_dom_sf"/>
</dbReference>
<dbReference type="STRING" id="1176355.A0A4V6MVN0"/>
<evidence type="ECO:0000256" key="2">
    <source>
        <dbReference type="ARBA" id="ARBA00022527"/>
    </source>
</evidence>
<dbReference type="GO" id="GO:0017148">
    <property type="term" value="P:negative regulation of translation"/>
    <property type="evidence" value="ECO:0007669"/>
    <property type="project" value="UniProtKB-KW"/>
</dbReference>
<evidence type="ECO:0000256" key="4">
    <source>
        <dbReference type="ARBA" id="ARBA00022741"/>
    </source>
</evidence>
<dbReference type="Proteomes" id="UP000292282">
    <property type="component" value="Unassembled WGS sequence"/>
</dbReference>
<evidence type="ECO:0000256" key="11">
    <source>
        <dbReference type="SAM" id="SignalP"/>
    </source>
</evidence>
<evidence type="ECO:0000256" key="6">
    <source>
        <dbReference type="ARBA" id="ARBA00022840"/>
    </source>
</evidence>
<dbReference type="SUPFAM" id="SSF56112">
    <property type="entry name" value="Protein kinase-like (PK-like)"/>
    <property type="match status" value="1"/>
</dbReference>
<evidence type="ECO:0000256" key="5">
    <source>
        <dbReference type="ARBA" id="ARBA00022777"/>
    </source>
</evidence>
<dbReference type="VEuPathDB" id="MicrosporidiaDB:CWI38_0536p0020"/>
<keyword evidence="5 13" id="KW-0418">Kinase</keyword>
<keyword evidence="14" id="KW-1185">Reference proteome</keyword>
<keyword evidence="4" id="KW-0547">Nucleotide-binding</keyword>
<keyword evidence="11" id="KW-0732">Signal</keyword>
<dbReference type="EC" id="2.7.11.1" evidence="1"/>